<dbReference type="Gene3D" id="3.40.50.300">
    <property type="entry name" value="P-loop containing nucleotide triphosphate hydrolases"/>
    <property type="match status" value="1"/>
</dbReference>
<feature type="domain" description="FtsK" evidence="2">
    <location>
        <begin position="12"/>
        <end position="111"/>
    </location>
</feature>
<evidence type="ECO:0000259" key="2">
    <source>
        <dbReference type="Pfam" id="PF01580"/>
    </source>
</evidence>
<accession>A0ABQ6JI30</accession>
<dbReference type="InterPro" id="IPR027417">
    <property type="entry name" value="P-loop_NTPase"/>
</dbReference>
<dbReference type="Proteomes" id="UP001157017">
    <property type="component" value="Unassembled WGS sequence"/>
</dbReference>
<dbReference type="Pfam" id="PF01580">
    <property type="entry name" value="FtsK_SpoIIIE"/>
    <property type="match status" value="1"/>
</dbReference>
<sequence>MGADVVLDVFDPWHIGIQGATRSGKSALSYTLLSALAYRADVLVCGVDPSGILLAPWKTGPGAAWIATGTADLTNAVDALAGVVAEMDARIRRLLDEGRDKARRLRPGAAAAAGGAGGVPRHPVRRQVAGRRRGPQER</sequence>
<dbReference type="SUPFAM" id="SSF52540">
    <property type="entry name" value="P-loop containing nucleoside triphosphate hydrolases"/>
    <property type="match status" value="1"/>
</dbReference>
<feature type="compositionally biased region" description="Basic residues" evidence="1">
    <location>
        <begin position="122"/>
        <end position="138"/>
    </location>
</feature>
<name>A0ABQ6JI30_9ACTN</name>
<dbReference type="EMBL" id="BSUZ01000001">
    <property type="protein sequence ID" value="GMA87494.1"/>
    <property type="molecule type" value="Genomic_DNA"/>
</dbReference>
<feature type="region of interest" description="Disordered" evidence="1">
    <location>
        <begin position="105"/>
        <end position="138"/>
    </location>
</feature>
<organism evidence="3 4">
    <name type="scientific">Angustibacter aerolatus</name>
    <dbReference type="NCBI Taxonomy" id="1162965"/>
    <lineage>
        <taxon>Bacteria</taxon>
        <taxon>Bacillati</taxon>
        <taxon>Actinomycetota</taxon>
        <taxon>Actinomycetes</taxon>
        <taxon>Kineosporiales</taxon>
        <taxon>Kineosporiaceae</taxon>
    </lineage>
</organism>
<evidence type="ECO:0000313" key="4">
    <source>
        <dbReference type="Proteomes" id="UP001157017"/>
    </source>
</evidence>
<evidence type="ECO:0000313" key="3">
    <source>
        <dbReference type="EMBL" id="GMA87494.1"/>
    </source>
</evidence>
<protein>
    <recommendedName>
        <fullName evidence="2">FtsK domain-containing protein</fullName>
    </recommendedName>
</protein>
<reference evidence="4" key="1">
    <citation type="journal article" date="2019" name="Int. J. Syst. Evol. Microbiol.">
        <title>The Global Catalogue of Microorganisms (GCM) 10K type strain sequencing project: providing services to taxonomists for standard genome sequencing and annotation.</title>
        <authorList>
            <consortium name="The Broad Institute Genomics Platform"/>
            <consortium name="The Broad Institute Genome Sequencing Center for Infectious Disease"/>
            <person name="Wu L."/>
            <person name="Ma J."/>
        </authorList>
    </citation>
    <scope>NUCLEOTIDE SEQUENCE [LARGE SCALE GENOMIC DNA]</scope>
    <source>
        <strain evidence="4">NBRC 108730</strain>
    </source>
</reference>
<proteinExistence type="predicted"/>
<evidence type="ECO:0000256" key="1">
    <source>
        <dbReference type="SAM" id="MobiDB-lite"/>
    </source>
</evidence>
<comment type="caution">
    <text evidence="3">The sequence shown here is derived from an EMBL/GenBank/DDBJ whole genome shotgun (WGS) entry which is preliminary data.</text>
</comment>
<dbReference type="InterPro" id="IPR002543">
    <property type="entry name" value="FtsK_dom"/>
</dbReference>
<gene>
    <name evidence="3" type="ORF">GCM10025868_27440</name>
</gene>
<keyword evidence="4" id="KW-1185">Reference proteome</keyword>